<dbReference type="EMBL" id="BASE01000012">
    <property type="protein sequence ID" value="GAM12380.1"/>
    <property type="molecule type" value="Genomic_DNA"/>
</dbReference>
<reference evidence="1 2" key="1">
    <citation type="submission" date="2013-06" db="EMBL/GenBank/DDBJ databases">
        <title>Whole genome shotgun sequence of Bacillus selenatarsenatis SF-1.</title>
        <authorList>
            <person name="Kuroda M."/>
            <person name="Sei K."/>
            <person name="Yamashita M."/>
            <person name="Ike M."/>
        </authorList>
    </citation>
    <scope>NUCLEOTIDE SEQUENCE [LARGE SCALE GENOMIC DNA]</scope>
    <source>
        <strain evidence="1 2">SF-1</strain>
    </source>
</reference>
<evidence type="ECO:0000313" key="1">
    <source>
        <dbReference type="EMBL" id="GAM12380.1"/>
    </source>
</evidence>
<dbReference type="OrthoDB" id="1911879at2"/>
<gene>
    <name evidence="1" type="ORF">SAMD00020551_0513</name>
</gene>
<sequence>MSKRHITIILLLTVILISGCREEVSSKLGGERLKFNTEEILVIKELINQNQGEYQQIKEITDKEKVDIFYKVLSKAKWEDDTGKSSYPDFMINNKYSIWRLSPDNNIRVRVNNLEKNTFLSEKDSKTIYKLIFDED</sequence>
<proteinExistence type="predicted"/>
<dbReference type="PROSITE" id="PS51257">
    <property type="entry name" value="PROKAR_LIPOPROTEIN"/>
    <property type="match status" value="1"/>
</dbReference>
<keyword evidence="2" id="KW-1185">Reference proteome</keyword>
<dbReference type="RefSeq" id="WP_041964332.1">
    <property type="nucleotide sequence ID" value="NZ_BASE01000012.1"/>
</dbReference>
<comment type="caution">
    <text evidence="1">The sequence shown here is derived from an EMBL/GenBank/DDBJ whole genome shotgun (WGS) entry which is preliminary data.</text>
</comment>
<organism evidence="1 2">
    <name type="scientific">Mesobacillus selenatarsenatis (strain DSM 18680 / JCM 14380 / FERM P-15431 / SF-1)</name>
    <dbReference type="NCBI Taxonomy" id="1321606"/>
    <lineage>
        <taxon>Bacteria</taxon>
        <taxon>Bacillati</taxon>
        <taxon>Bacillota</taxon>
        <taxon>Bacilli</taxon>
        <taxon>Bacillales</taxon>
        <taxon>Bacillaceae</taxon>
        <taxon>Mesobacillus</taxon>
    </lineage>
</organism>
<dbReference type="Proteomes" id="UP000031014">
    <property type="component" value="Unassembled WGS sequence"/>
</dbReference>
<dbReference type="AlphaFoldDB" id="A0A0A8WXJ2"/>
<name>A0A0A8WXJ2_MESS1</name>
<evidence type="ECO:0008006" key="3">
    <source>
        <dbReference type="Google" id="ProtNLM"/>
    </source>
</evidence>
<protein>
    <recommendedName>
        <fullName evidence="3">Lipoprotein</fullName>
    </recommendedName>
</protein>
<accession>A0A0A8WXJ2</accession>
<evidence type="ECO:0000313" key="2">
    <source>
        <dbReference type="Proteomes" id="UP000031014"/>
    </source>
</evidence>